<reference evidence="2 3" key="1">
    <citation type="submission" date="2018-03" db="EMBL/GenBank/DDBJ databases">
        <title>Ahniella affigens gen. nov., sp. nov., a gammaproteobacterium isolated from sandy soil near a stream.</title>
        <authorList>
            <person name="Ko Y."/>
            <person name="Kim J.-H."/>
        </authorList>
    </citation>
    <scope>NUCLEOTIDE SEQUENCE [LARGE SCALE GENOMIC DNA]</scope>
    <source>
        <strain evidence="2 3">D13</strain>
    </source>
</reference>
<reference evidence="2 3" key="2">
    <citation type="submission" date="2018-03" db="EMBL/GenBank/DDBJ databases">
        <authorList>
            <person name="Keele B.F."/>
        </authorList>
    </citation>
    <scope>NUCLEOTIDE SEQUENCE [LARGE SCALE GENOMIC DNA]</scope>
    <source>
        <strain evidence="2 3">D13</strain>
    </source>
</reference>
<proteinExistence type="predicted"/>
<feature type="region of interest" description="Disordered" evidence="1">
    <location>
        <begin position="35"/>
        <end position="60"/>
    </location>
</feature>
<dbReference type="AlphaFoldDB" id="A0A2P1PTR1"/>
<dbReference type="KEGG" id="xba:C7S18_14000"/>
<evidence type="ECO:0000256" key="1">
    <source>
        <dbReference type="SAM" id="MobiDB-lite"/>
    </source>
</evidence>
<dbReference type="Proteomes" id="UP000241074">
    <property type="component" value="Chromosome"/>
</dbReference>
<gene>
    <name evidence="2" type="ORF">C7S18_14000</name>
</gene>
<evidence type="ECO:0000313" key="3">
    <source>
        <dbReference type="Proteomes" id="UP000241074"/>
    </source>
</evidence>
<keyword evidence="3" id="KW-1185">Reference proteome</keyword>
<evidence type="ECO:0000313" key="2">
    <source>
        <dbReference type="EMBL" id="AVP98237.1"/>
    </source>
</evidence>
<protein>
    <submittedName>
        <fullName evidence="2">Uncharacterized protein</fullName>
    </submittedName>
</protein>
<organism evidence="2 3">
    <name type="scientific">Ahniella affigens</name>
    <dbReference type="NCBI Taxonomy" id="2021234"/>
    <lineage>
        <taxon>Bacteria</taxon>
        <taxon>Pseudomonadati</taxon>
        <taxon>Pseudomonadota</taxon>
        <taxon>Gammaproteobacteria</taxon>
        <taxon>Lysobacterales</taxon>
        <taxon>Rhodanobacteraceae</taxon>
        <taxon>Ahniella</taxon>
    </lineage>
</organism>
<sequence>MQLMGDQRMYFQVMGDHTMYFHVMGDHAMHIHETVSSAPKAGLSQQHRPRSASMRSLQQTGSIQAVAGQFQKRARPFNAARPAFCRSGFSREPILP</sequence>
<accession>A0A2P1PTR1</accession>
<dbReference type="EMBL" id="CP027860">
    <property type="protein sequence ID" value="AVP98237.1"/>
    <property type="molecule type" value="Genomic_DNA"/>
</dbReference>
<name>A0A2P1PTR1_9GAMM</name>